<dbReference type="GO" id="GO:0016787">
    <property type="term" value="F:hydrolase activity"/>
    <property type="evidence" value="ECO:0007669"/>
    <property type="project" value="UniProtKB-KW"/>
</dbReference>
<feature type="domain" description="AB hydrolase-1" evidence="1">
    <location>
        <begin position="68"/>
        <end position="178"/>
    </location>
</feature>
<dbReference type="EMBL" id="SUVG01000005">
    <property type="protein sequence ID" value="MBE6421478.1"/>
    <property type="molecule type" value="Genomic_DNA"/>
</dbReference>
<dbReference type="PANTHER" id="PTHR12277:SF81">
    <property type="entry name" value="PROTEIN ABHD13"/>
    <property type="match status" value="1"/>
</dbReference>
<comment type="caution">
    <text evidence="2">The sequence shown here is derived from an EMBL/GenBank/DDBJ whole genome shotgun (WGS) entry which is preliminary data.</text>
</comment>
<proteinExistence type="predicted"/>
<dbReference type="PANTHER" id="PTHR12277">
    <property type="entry name" value="ALPHA/BETA HYDROLASE DOMAIN-CONTAINING PROTEIN"/>
    <property type="match status" value="1"/>
</dbReference>
<accession>A0A928DPA5</accession>
<dbReference type="Pfam" id="PF00561">
    <property type="entry name" value="Abhydrolase_1"/>
    <property type="match status" value="1"/>
</dbReference>
<dbReference type="InterPro" id="IPR029058">
    <property type="entry name" value="AB_hydrolase_fold"/>
</dbReference>
<keyword evidence="2" id="KW-0378">Hydrolase</keyword>
<dbReference type="Gene3D" id="3.40.50.1820">
    <property type="entry name" value="alpha/beta hydrolase"/>
    <property type="match status" value="1"/>
</dbReference>
<protein>
    <submittedName>
        <fullName evidence="2">Alpha/beta hydrolase</fullName>
    </submittedName>
</protein>
<dbReference type="Proteomes" id="UP000725649">
    <property type="component" value="Unassembled WGS sequence"/>
</dbReference>
<gene>
    <name evidence="2" type="ORF">E7027_05045</name>
</gene>
<evidence type="ECO:0000259" key="1">
    <source>
        <dbReference type="Pfam" id="PF00561"/>
    </source>
</evidence>
<sequence>MRKYIPTLVLVLLLIGWALFLDHASDFFIFQPNRQVYNLKPSFQEISFPARNGEKLYALYLSAKENKPTVLFLHGQKHNAYDFQDFALDLNKEGYGVLMPDYRGFGKSKGRPSEKNMKDDAAASFSYMMTDLKLLPKQIVLWGFSLGATPALHVAAQFSKLPIKSLILQSPFTNMTEMGYYVLARKHDHNSPGRKIIVLFLKPLLWNKTFDNVSLIQKVRAPILVGYSQQDATIPWTMSRDLAAKAPLGTAKFMSLTGVHHSFDWLIPSAHIFIESLNTPQETQPQTQNPA</sequence>
<dbReference type="SUPFAM" id="SSF53474">
    <property type="entry name" value="alpha/beta-Hydrolases"/>
    <property type="match status" value="1"/>
</dbReference>
<dbReference type="InterPro" id="IPR000073">
    <property type="entry name" value="AB_hydrolase_1"/>
</dbReference>
<name>A0A928DPA5_9BACT</name>
<reference evidence="2" key="1">
    <citation type="submission" date="2019-04" db="EMBL/GenBank/DDBJ databases">
        <title>Evolution of Biomass-Degrading Anaerobic Consortia Revealed by Metagenomics.</title>
        <authorList>
            <person name="Peng X."/>
        </authorList>
    </citation>
    <scope>NUCLEOTIDE SEQUENCE</scope>
    <source>
        <strain evidence="2">SIG66</strain>
    </source>
</reference>
<evidence type="ECO:0000313" key="2">
    <source>
        <dbReference type="EMBL" id="MBE6421478.1"/>
    </source>
</evidence>
<dbReference type="AlphaFoldDB" id="A0A928DPA5"/>
<organism evidence="2 3">
    <name type="scientific">Candidatus Avelusimicrobium gallicola</name>
    <dbReference type="NCBI Taxonomy" id="2562704"/>
    <lineage>
        <taxon>Bacteria</taxon>
        <taxon>Pseudomonadati</taxon>
        <taxon>Elusimicrobiota</taxon>
        <taxon>Elusimicrobia</taxon>
        <taxon>Elusimicrobiales</taxon>
        <taxon>Elusimicrobiaceae</taxon>
        <taxon>Candidatus Avelusimicrobium</taxon>
    </lineage>
</organism>
<evidence type="ECO:0000313" key="3">
    <source>
        <dbReference type="Proteomes" id="UP000725649"/>
    </source>
</evidence>